<keyword evidence="3" id="KW-1185">Reference proteome</keyword>
<feature type="signal peptide" evidence="1">
    <location>
        <begin position="1"/>
        <end position="24"/>
    </location>
</feature>
<accession>A0A058ZQ10</accession>
<dbReference type="RefSeq" id="WP_051597956.1">
    <property type="nucleotide sequence ID" value="NZ_AQQY01000002.1"/>
</dbReference>
<organism evidence="2 3">
    <name type="scientific">Actibacterium atlanticum</name>
    <dbReference type="NCBI Taxonomy" id="1461693"/>
    <lineage>
        <taxon>Bacteria</taxon>
        <taxon>Pseudomonadati</taxon>
        <taxon>Pseudomonadota</taxon>
        <taxon>Alphaproteobacteria</taxon>
        <taxon>Rhodobacterales</taxon>
        <taxon>Roseobacteraceae</taxon>
        <taxon>Actibacterium</taxon>
    </lineage>
</organism>
<feature type="chain" id="PRO_5001566686" description="Lipid A deacylase LpxR family protein" evidence="1">
    <location>
        <begin position="25"/>
        <end position="308"/>
    </location>
</feature>
<dbReference type="AlphaFoldDB" id="A0A058ZQ10"/>
<dbReference type="EMBL" id="AQQY01000002">
    <property type="protein sequence ID" value="KCV82941.1"/>
    <property type="molecule type" value="Genomic_DNA"/>
</dbReference>
<protein>
    <recommendedName>
        <fullName evidence="4">Lipid A deacylase LpxR family protein</fullName>
    </recommendedName>
</protein>
<evidence type="ECO:0000256" key="1">
    <source>
        <dbReference type="SAM" id="SignalP"/>
    </source>
</evidence>
<keyword evidence="1" id="KW-0732">Signal</keyword>
<dbReference type="Gene3D" id="2.40.128.140">
    <property type="entry name" value="Outer membrane protein"/>
    <property type="match status" value="1"/>
</dbReference>
<dbReference type="OrthoDB" id="7721289at2"/>
<comment type="caution">
    <text evidence="2">The sequence shown here is derived from an EMBL/GenBank/DDBJ whole genome shotgun (WGS) entry which is preliminary data.</text>
</comment>
<sequence length="308" mass="33000">MKAANWAALGLACGLAMAGLPAQAQERQTLGWGTIFNNDFLGDGEDRWLTDSYTVSMVRGYSWGGGQPEGFGDVIEYRFRSAIYTPESLTAPVAPPNDRRYAGVLSFGAHTHFARGLVDYTVGGDLVLVGPQTGLSGFQEWTHELLGADDPSVAAANQLPNDIFPTATVSATMPLPMGAVVEARPFVEAQAGVETFVRVGSDLIFGGFDGGNLLIRDAATGHLYSGTYDGATGTSFVLGGDIAYVSHSNLLPASDGYTLSDHRSRLRAGINWQGEKLGLFYGVTWMSKEFDQQRDEQVVGTVNVRLNF</sequence>
<gene>
    <name evidence="2" type="ORF">ATO10_05007</name>
</gene>
<evidence type="ECO:0000313" key="2">
    <source>
        <dbReference type="EMBL" id="KCV82941.1"/>
    </source>
</evidence>
<name>A0A058ZQ10_9RHOB</name>
<dbReference type="eggNOG" id="ENOG502Z7MF">
    <property type="taxonomic scope" value="Bacteria"/>
</dbReference>
<dbReference type="STRING" id="1461693.ATO10_05007"/>
<dbReference type="Proteomes" id="UP000024836">
    <property type="component" value="Unassembled WGS sequence"/>
</dbReference>
<evidence type="ECO:0000313" key="3">
    <source>
        <dbReference type="Proteomes" id="UP000024836"/>
    </source>
</evidence>
<dbReference type="Pfam" id="PF09982">
    <property type="entry name" value="LpxR"/>
    <property type="match status" value="1"/>
</dbReference>
<dbReference type="InterPro" id="IPR018707">
    <property type="entry name" value="LpxR"/>
</dbReference>
<evidence type="ECO:0008006" key="4">
    <source>
        <dbReference type="Google" id="ProtNLM"/>
    </source>
</evidence>
<proteinExistence type="predicted"/>
<dbReference type="InterPro" id="IPR037107">
    <property type="entry name" value="Put_OMP_sf"/>
</dbReference>
<reference evidence="2 3" key="1">
    <citation type="submission" date="2013-04" db="EMBL/GenBank/DDBJ databases">
        <title>Shimia sp. 22II-S11-Z10 Genome Sequencing.</title>
        <authorList>
            <person name="Lai Q."/>
            <person name="Li G."/>
            <person name="Shao Z."/>
        </authorList>
    </citation>
    <scope>NUCLEOTIDE SEQUENCE [LARGE SCALE GENOMIC DNA]</scope>
    <source>
        <strain evidence="3">22II-S11-Z10</strain>
    </source>
</reference>